<proteinExistence type="predicted"/>
<dbReference type="Proteomes" id="UP001396334">
    <property type="component" value="Unassembled WGS sequence"/>
</dbReference>
<evidence type="ECO:0000313" key="2">
    <source>
        <dbReference type="EMBL" id="KAK9023304.1"/>
    </source>
</evidence>
<protein>
    <submittedName>
        <fullName evidence="2">Uncharacterized protein</fullName>
    </submittedName>
</protein>
<organism evidence="2 3">
    <name type="scientific">Hibiscus sabdariffa</name>
    <name type="common">roselle</name>
    <dbReference type="NCBI Taxonomy" id="183260"/>
    <lineage>
        <taxon>Eukaryota</taxon>
        <taxon>Viridiplantae</taxon>
        <taxon>Streptophyta</taxon>
        <taxon>Embryophyta</taxon>
        <taxon>Tracheophyta</taxon>
        <taxon>Spermatophyta</taxon>
        <taxon>Magnoliopsida</taxon>
        <taxon>eudicotyledons</taxon>
        <taxon>Gunneridae</taxon>
        <taxon>Pentapetalae</taxon>
        <taxon>rosids</taxon>
        <taxon>malvids</taxon>
        <taxon>Malvales</taxon>
        <taxon>Malvaceae</taxon>
        <taxon>Malvoideae</taxon>
        <taxon>Hibiscus</taxon>
    </lineage>
</organism>
<evidence type="ECO:0000256" key="1">
    <source>
        <dbReference type="SAM" id="MobiDB-lite"/>
    </source>
</evidence>
<accession>A0ABR2SE92</accession>
<reference evidence="2 3" key="1">
    <citation type="journal article" date="2024" name="G3 (Bethesda)">
        <title>Genome assembly of Hibiscus sabdariffa L. provides insights into metabolisms of medicinal natural products.</title>
        <authorList>
            <person name="Kim T."/>
        </authorList>
    </citation>
    <scope>NUCLEOTIDE SEQUENCE [LARGE SCALE GENOMIC DNA]</scope>
    <source>
        <strain evidence="2">TK-2024</strain>
        <tissue evidence="2">Old leaves</tissue>
    </source>
</reference>
<gene>
    <name evidence="2" type="ORF">V6N11_003526</name>
</gene>
<name>A0ABR2SE92_9ROSI</name>
<evidence type="ECO:0000313" key="3">
    <source>
        <dbReference type="Proteomes" id="UP001396334"/>
    </source>
</evidence>
<comment type="caution">
    <text evidence="2">The sequence shown here is derived from an EMBL/GenBank/DDBJ whole genome shotgun (WGS) entry which is preliminary data.</text>
</comment>
<dbReference type="EMBL" id="JBBPBN010000015">
    <property type="protein sequence ID" value="KAK9023304.1"/>
    <property type="molecule type" value="Genomic_DNA"/>
</dbReference>
<sequence>MVKGPVRFPTGQRVISDADHIDSVWQSMRSKANICSFVANFWHPASNMGKKLMTSTLTSLQNEKDKFELQLLLENDLSPNSNGIASPMAYGGSQSNSA</sequence>
<keyword evidence="3" id="KW-1185">Reference proteome</keyword>
<feature type="region of interest" description="Disordered" evidence="1">
    <location>
        <begin position="78"/>
        <end position="98"/>
    </location>
</feature>